<dbReference type="RefSeq" id="WP_015819063.1">
    <property type="nucleotide sequence ID" value="NC_012997.1"/>
</dbReference>
<protein>
    <recommendedName>
        <fullName evidence="6">Phosphate-specific transport system accessory protein PhoU</fullName>
    </recommendedName>
</protein>
<dbReference type="GO" id="GO:0005737">
    <property type="term" value="C:cytoplasm"/>
    <property type="evidence" value="ECO:0007669"/>
    <property type="project" value="UniProtKB-SubCell"/>
</dbReference>
<evidence type="ECO:0000256" key="1">
    <source>
        <dbReference type="ARBA" id="ARBA00004496"/>
    </source>
</evidence>
<dbReference type="eggNOG" id="COG0704">
    <property type="taxonomic scope" value="Bacteria"/>
</dbReference>
<proteinExistence type="inferred from homology"/>
<evidence type="ECO:0000256" key="7">
    <source>
        <dbReference type="SAM" id="Coils"/>
    </source>
</evidence>
<dbReference type="PANTHER" id="PTHR42930:SF3">
    <property type="entry name" value="PHOSPHATE-SPECIFIC TRANSPORT SYSTEM ACCESSORY PROTEIN PHOU"/>
    <property type="match status" value="1"/>
</dbReference>
<dbReference type="AlphaFoldDB" id="C5BJU0"/>
<dbReference type="InterPro" id="IPR038078">
    <property type="entry name" value="PhoU-like_sf"/>
</dbReference>
<dbReference type="KEGG" id="ttu:TERTU_4582"/>
<dbReference type="GO" id="GO:0006817">
    <property type="term" value="P:phosphate ion transport"/>
    <property type="evidence" value="ECO:0007669"/>
    <property type="project" value="UniProtKB-KW"/>
</dbReference>
<name>C5BJU0_TERTT</name>
<evidence type="ECO:0000256" key="6">
    <source>
        <dbReference type="PIRNR" id="PIRNR003107"/>
    </source>
</evidence>
<feature type="domain" description="PhoU" evidence="8">
    <location>
        <begin position="129"/>
        <end position="214"/>
    </location>
</feature>
<evidence type="ECO:0000313" key="9">
    <source>
        <dbReference type="EMBL" id="ACR12950.1"/>
    </source>
</evidence>
<keyword evidence="4 6" id="KW-0963">Cytoplasm</keyword>
<evidence type="ECO:0000259" key="8">
    <source>
        <dbReference type="Pfam" id="PF01895"/>
    </source>
</evidence>
<dbReference type="InterPro" id="IPR026022">
    <property type="entry name" value="PhoU_dom"/>
</dbReference>
<gene>
    <name evidence="9" type="primary">phoU</name>
    <name evidence="9" type="ordered locus">TERTU_4582</name>
</gene>
<dbReference type="SUPFAM" id="SSF109755">
    <property type="entry name" value="PhoU-like"/>
    <property type="match status" value="1"/>
</dbReference>
<comment type="subcellular location">
    <subcellularLocation>
        <location evidence="1 6">Cytoplasm</location>
    </subcellularLocation>
</comment>
<accession>C5BJU0</accession>
<dbReference type="NCBIfam" id="TIGR02135">
    <property type="entry name" value="phoU_full"/>
    <property type="match status" value="1"/>
</dbReference>
<dbReference type="EMBL" id="CP001614">
    <property type="protein sequence ID" value="ACR12950.1"/>
    <property type="molecule type" value="Genomic_DNA"/>
</dbReference>
<evidence type="ECO:0000256" key="4">
    <source>
        <dbReference type="ARBA" id="ARBA00022490"/>
    </source>
</evidence>
<evidence type="ECO:0000313" key="10">
    <source>
        <dbReference type="Proteomes" id="UP000009080"/>
    </source>
</evidence>
<dbReference type="GO" id="GO:0030643">
    <property type="term" value="P:intracellular phosphate ion homeostasis"/>
    <property type="evidence" value="ECO:0007669"/>
    <property type="project" value="InterPro"/>
</dbReference>
<keyword evidence="5 6" id="KW-0592">Phosphate transport</keyword>
<reference evidence="9 10" key="1">
    <citation type="journal article" date="2009" name="PLoS ONE">
        <title>The complete genome of Teredinibacter turnerae T7901: an intracellular endosymbiont of marine wood-boring bivalves (shipworms).</title>
        <authorList>
            <person name="Yang J.C."/>
            <person name="Madupu R."/>
            <person name="Durkin A.S."/>
            <person name="Ekborg N.A."/>
            <person name="Pedamallu C.S."/>
            <person name="Hostetler J.B."/>
            <person name="Radune D."/>
            <person name="Toms B.S."/>
            <person name="Henrissat B."/>
            <person name="Coutinho P.M."/>
            <person name="Schwarz S."/>
            <person name="Field L."/>
            <person name="Trindade-Silva A.E."/>
            <person name="Soares C.A.G."/>
            <person name="Elshahawi S."/>
            <person name="Hanora A."/>
            <person name="Schmidt E.W."/>
            <person name="Haygood M.G."/>
            <person name="Posfai J."/>
            <person name="Benner J."/>
            <person name="Madinger C."/>
            <person name="Nove J."/>
            <person name="Anton B."/>
            <person name="Chaudhary K."/>
            <person name="Foster J."/>
            <person name="Holman A."/>
            <person name="Kumar S."/>
            <person name="Lessard P.A."/>
            <person name="Luyten Y.A."/>
            <person name="Slatko B."/>
            <person name="Wood N."/>
            <person name="Wu B."/>
            <person name="Teplitski M."/>
            <person name="Mougous J.D."/>
            <person name="Ward N."/>
            <person name="Eisen J.A."/>
            <person name="Badger J.H."/>
            <person name="Distel D.L."/>
        </authorList>
    </citation>
    <scope>NUCLEOTIDE SEQUENCE [LARGE SCALE GENOMIC DNA]</scope>
    <source>
        <strain evidence="10">ATCC 39867 / T7901</strain>
    </source>
</reference>
<dbReference type="PIRSF" id="PIRSF003107">
    <property type="entry name" value="PhoU"/>
    <property type="match status" value="1"/>
</dbReference>
<dbReference type="Gene3D" id="1.20.58.220">
    <property type="entry name" value="Phosphate transport system protein phou homolog 2, domain 2"/>
    <property type="match status" value="2"/>
</dbReference>
<dbReference type="FunFam" id="1.20.58.220:FF:000001">
    <property type="entry name" value="Phosphate-specific transport system accessory protein PhoU"/>
    <property type="match status" value="1"/>
</dbReference>
<keyword evidence="7" id="KW-0175">Coiled coil</keyword>
<evidence type="ECO:0000256" key="3">
    <source>
        <dbReference type="ARBA" id="ARBA00022448"/>
    </source>
</evidence>
<dbReference type="OrthoDB" id="9814256at2"/>
<keyword evidence="10" id="KW-1185">Reference proteome</keyword>
<dbReference type="FunFam" id="1.20.58.220:FF:000002">
    <property type="entry name" value="Phosphate-specific transport system accessory protein PhoU"/>
    <property type="match status" value="1"/>
</dbReference>
<evidence type="ECO:0000256" key="5">
    <source>
        <dbReference type="ARBA" id="ARBA00022592"/>
    </source>
</evidence>
<dbReference type="HOGENOM" id="CLU_078518_2_1_6"/>
<comment type="subunit">
    <text evidence="6">Homodimer.</text>
</comment>
<evidence type="ECO:0000256" key="2">
    <source>
        <dbReference type="ARBA" id="ARBA00008107"/>
    </source>
</evidence>
<keyword evidence="3 6" id="KW-0813">Transport</keyword>
<dbReference type="STRING" id="377629.TERTU_4582"/>
<dbReference type="Pfam" id="PF01895">
    <property type="entry name" value="PhoU"/>
    <property type="match status" value="2"/>
</dbReference>
<dbReference type="GO" id="GO:0045936">
    <property type="term" value="P:negative regulation of phosphate metabolic process"/>
    <property type="evidence" value="ECO:0007669"/>
    <property type="project" value="InterPro"/>
</dbReference>
<comment type="function">
    <text evidence="6">Plays a role in the regulation of phosphate uptake.</text>
</comment>
<dbReference type="GeneID" id="58407770"/>
<feature type="domain" description="PhoU" evidence="8">
    <location>
        <begin position="25"/>
        <end position="112"/>
    </location>
</feature>
<organism evidence="9 10">
    <name type="scientific">Teredinibacter turnerae (strain ATCC 39867 / T7901)</name>
    <dbReference type="NCBI Taxonomy" id="377629"/>
    <lineage>
        <taxon>Bacteria</taxon>
        <taxon>Pseudomonadati</taxon>
        <taxon>Pseudomonadota</taxon>
        <taxon>Gammaproteobacteria</taxon>
        <taxon>Cellvibrionales</taxon>
        <taxon>Cellvibrionaceae</taxon>
        <taxon>Teredinibacter</taxon>
    </lineage>
</organism>
<dbReference type="PANTHER" id="PTHR42930">
    <property type="entry name" value="PHOSPHATE-SPECIFIC TRANSPORT SYSTEM ACCESSORY PROTEIN PHOU"/>
    <property type="match status" value="1"/>
</dbReference>
<comment type="similarity">
    <text evidence="2 6">Belongs to the PhoU family.</text>
</comment>
<dbReference type="InterPro" id="IPR028366">
    <property type="entry name" value="PhoU"/>
</dbReference>
<sequence>MENMHLDQHISKQFNTDLEKLRTAVLEMGGLVEGQLADAVKAIETGSMRLAEKVQETEDEVNQYEVNIDAQCTEVLARRQPAASDLRLVLIVSKAIRDLERVGDESSKIARMAIELSDEETDPDGFVELRHMSSNVQKMLNAALDAFARFDVPAALKVMREDKHVDREYKSAIREMVTMMMEDPRSISRVLNVIWSLRALERIGDHARNIAEHVIYLVRGTDVRHISIKEIEKQLDQDQ</sequence>
<feature type="coiled-coil region" evidence="7">
    <location>
        <begin position="47"/>
        <end position="74"/>
    </location>
</feature>
<dbReference type="Proteomes" id="UP000009080">
    <property type="component" value="Chromosome"/>
</dbReference>
<dbReference type="GeneID" id="93854379"/>